<organism evidence="2 3">
    <name type="scientific">Linum trigynum</name>
    <dbReference type="NCBI Taxonomy" id="586398"/>
    <lineage>
        <taxon>Eukaryota</taxon>
        <taxon>Viridiplantae</taxon>
        <taxon>Streptophyta</taxon>
        <taxon>Embryophyta</taxon>
        <taxon>Tracheophyta</taxon>
        <taxon>Spermatophyta</taxon>
        <taxon>Magnoliopsida</taxon>
        <taxon>eudicotyledons</taxon>
        <taxon>Gunneridae</taxon>
        <taxon>Pentapetalae</taxon>
        <taxon>rosids</taxon>
        <taxon>fabids</taxon>
        <taxon>Malpighiales</taxon>
        <taxon>Linaceae</taxon>
        <taxon>Linum</taxon>
    </lineage>
</organism>
<keyword evidence="3" id="KW-1185">Reference proteome</keyword>
<evidence type="ECO:0000256" key="1">
    <source>
        <dbReference type="SAM" id="MobiDB-lite"/>
    </source>
</evidence>
<dbReference type="Proteomes" id="UP001497516">
    <property type="component" value="Chromosome 1"/>
</dbReference>
<dbReference type="EMBL" id="OZ034813">
    <property type="protein sequence ID" value="CAL1355739.1"/>
    <property type="molecule type" value="Genomic_DNA"/>
</dbReference>
<reference evidence="2 3" key="1">
    <citation type="submission" date="2024-04" db="EMBL/GenBank/DDBJ databases">
        <authorList>
            <person name="Fracassetti M."/>
        </authorList>
    </citation>
    <scope>NUCLEOTIDE SEQUENCE [LARGE SCALE GENOMIC DNA]</scope>
</reference>
<feature type="compositionally biased region" description="Polar residues" evidence="1">
    <location>
        <begin position="43"/>
        <end position="63"/>
    </location>
</feature>
<accession>A0AAV2CI80</accession>
<protein>
    <submittedName>
        <fullName evidence="2">Uncharacterized protein</fullName>
    </submittedName>
</protein>
<feature type="region of interest" description="Disordered" evidence="1">
    <location>
        <begin position="1"/>
        <end position="63"/>
    </location>
</feature>
<evidence type="ECO:0000313" key="2">
    <source>
        <dbReference type="EMBL" id="CAL1355739.1"/>
    </source>
</evidence>
<gene>
    <name evidence="2" type="ORF">LTRI10_LOCUS3482</name>
</gene>
<sequence length="79" mass="8550">MNERENQGSELSTETIDEGLPLTADIGMRGSFTKPDRLKNVRSVRSASDSGRSNGGVSRSLPETEQVDVLEMIRTVLGA</sequence>
<proteinExistence type="predicted"/>
<dbReference type="AlphaFoldDB" id="A0AAV2CI80"/>
<evidence type="ECO:0000313" key="3">
    <source>
        <dbReference type="Proteomes" id="UP001497516"/>
    </source>
</evidence>
<name>A0AAV2CI80_9ROSI</name>